<dbReference type="Gene3D" id="1.10.760.10">
    <property type="entry name" value="Cytochrome c-like domain"/>
    <property type="match status" value="1"/>
</dbReference>
<keyword evidence="5 10" id="KW-0732">Signal</keyword>
<evidence type="ECO:0000256" key="6">
    <source>
        <dbReference type="ARBA" id="ARBA00023002"/>
    </source>
</evidence>
<feature type="domain" description="Cytochrome c" evidence="11">
    <location>
        <begin position="19"/>
        <end position="91"/>
    </location>
</feature>
<dbReference type="EMBL" id="FNTH01000001">
    <property type="protein sequence ID" value="SEE24444.1"/>
    <property type="molecule type" value="Genomic_DNA"/>
</dbReference>
<keyword evidence="6" id="KW-0560">Oxidoreductase</keyword>
<dbReference type="OrthoDB" id="9794322at2"/>
<dbReference type="InterPro" id="IPR009056">
    <property type="entry name" value="Cyt_c-like_dom"/>
</dbReference>
<keyword evidence="3 8" id="KW-0349">Heme</keyword>
<keyword evidence="7 8" id="KW-0408">Iron</keyword>
<organism evidence="12 13">
    <name type="scientific">Bradyrhizobium erythrophlei</name>
    <dbReference type="NCBI Taxonomy" id="1437360"/>
    <lineage>
        <taxon>Bacteria</taxon>
        <taxon>Pseudomonadati</taxon>
        <taxon>Pseudomonadota</taxon>
        <taxon>Alphaproteobacteria</taxon>
        <taxon>Hyphomicrobiales</taxon>
        <taxon>Nitrobacteraceae</taxon>
        <taxon>Bradyrhizobium</taxon>
    </lineage>
</organism>
<dbReference type="InterPro" id="IPR018391">
    <property type="entry name" value="PQQ_b-propeller_rpt"/>
</dbReference>
<evidence type="ECO:0000256" key="4">
    <source>
        <dbReference type="ARBA" id="ARBA00022723"/>
    </source>
</evidence>
<dbReference type="Proteomes" id="UP000198992">
    <property type="component" value="Unassembled WGS sequence"/>
</dbReference>
<evidence type="ECO:0000256" key="7">
    <source>
        <dbReference type="ARBA" id="ARBA00023004"/>
    </source>
</evidence>
<comment type="similarity">
    <text evidence="2">Belongs to the bacterial PQQ dehydrogenase family.</text>
</comment>
<comment type="cofactor">
    <cofactor evidence="1">
        <name>pyrroloquinoline quinone</name>
        <dbReference type="ChEBI" id="CHEBI:58442"/>
    </cofactor>
</comment>
<dbReference type="GO" id="GO:0046872">
    <property type="term" value="F:metal ion binding"/>
    <property type="evidence" value="ECO:0007669"/>
    <property type="project" value="UniProtKB-KW"/>
</dbReference>
<feature type="signal peptide" evidence="10">
    <location>
        <begin position="1"/>
        <end position="20"/>
    </location>
</feature>
<dbReference type="RefSeq" id="WP_092124609.1">
    <property type="nucleotide sequence ID" value="NZ_FNTH01000001.1"/>
</dbReference>
<dbReference type="SMART" id="SM00564">
    <property type="entry name" value="PQQ"/>
    <property type="match status" value="7"/>
</dbReference>
<dbReference type="InterPro" id="IPR002372">
    <property type="entry name" value="PQQ_rpt_dom"/>
</dbReference>
<evidence type="ECO:0000256" key="5">
    <source>
        <dbReference type="ARBA" id="ARBA00022729"/>
    </source>
</evidence>
<evidence type="ECO:0000256" key="8">
    <source>
        <dbReference type="PROSITE-ProRule" id="PRU00433"/>
    </source>
</evidence>
<dbReference type="GO" id="GO:0009055">
    <property type="term" value="F:electron transfer activity"/>
    <property type="evidence" value="ECO:0007669"/>
    <property type="project" value="InterPro"/>
</dbReference>
<evidence type="ECO:0000259" key="11">
    <source>
        <dbReference type="PROSITE" id="PS51007"/>
    </source>
</evidence>
<dbReference type="AlphaFoldDB" id="A0A1H5H9L5"/>
<dbReference type="Gene3D" id="2.140.10.10">
    <property type="entry name" value="Quinoprotein alcohol dehydrogenase-like superfamily"/>
    <property type="match status" value="2"/>
</dbReference>
<dbReference type="PANTHER" id="PTHR32303:SF10">
    <property type="entry name" value="OUTER MEMBRANE PROTEIN ASSEMBLY FACTOR BAMB"/>
    <property type="match status" value="1"/>
</dbReference>
<protein>
    <submittedName>
        <fullName evidence="12">Polyvinyl alcohol dehydrogenase (Cytochrome)</fullName>
    </submittedName>
</protein>
<evidence type="ECO:0000256" key="1">
    <source>
        <dbReference type="ARBA" id="ARBA00001931"/>
    </source>
</evidence>
<dbReference type="PANTHER" id="PTHR32303">
    <property type="entry name" value="QUINOPROTEIN ALCOHOL DEHYDROGENASE (CYTOCHROME C)"/>
    <property type="match status" value="1"/>
</dbReference>
<dbReference type="SUPFAM" id="SSF50998">
    <property type="entry name" value="Quinoprotein alcohol dehydrogenase-like"/>
    <property type="match status" value="1"/>
</dbReference>
<dbReference type="GO" id="GO:0016491">
    <property type="term" value="F:oxidoreductase activity"/>
    <property type="evidence" value="ECO:0007669"/>
    <property type="project" value="UniProtKB-KW"/>
</dbReference>
<feature type="chain" id="PRO_5011456859" evidence="10">
    <location>
        <begin position="21"/>
        <end position="610"/>
    </location>
</feature>
<evidence type="ECO:0000313" key="12">
    <source>
        <dbReference type="EMBL" id="SEE24444.1"/>
    </source>
</evidence>
<dbReference type="InterPro" id="IPR011047">
    <property type="entry name" value="Quinoprotein_ADH-like_sf"/>
</dbReference>
<evidence type="ECO:0000256" key="2">
    <source>
        <dbReference type="ARBA" id="ARBA00008156"/>
    </source>
</evidence>
<evidence type="ECO:0000256" key="10">
    <source>
        <dbReference type="SAM" id="SignalP"/>
    </source>
</evidence>
<feature type="region of interest" description="Disordered" evidence="9">
    <location>
        <begin position="102"/>
        <end position="122"/>
    </location>
</feature>
<dbReference type="GO" id="GO:0020037">
    <property type="term" value="F:heme binding"/>
    <property type="evidence" value="ECO:0007669"/>
    <property type="project" value="InterPro"/>
</dbReference>
<name>A0A1H5H9L5_9BRAD</name>
<dbReference type="PROSITE" id="PS51007">
    <property type="entry name" value="CYTC"/>
    <property type="match status" value="1"/>
</dbReference>
<dbReference type="Pfam" id="PF13442">
    <property type="entry name" value="Cytochrome_CBB3"/>
    <property type="match status" value="1"/>
</dbReference>
<proteinExistence type="inferred from homology"/>
<accession>A0A1H5H9L5</accession>
<dbReference type="Pfam" id="PF01011">
    <property type="entry name" value="PQQ"/>
    <property type="match status" value="1"/>
</dbReference>
<dbReference type="InterPro" id="IPR036909">
    <property type="entry name" value="Cyt_c-like_dom_sf"/>
</dbReference>
<sequence>MKLGAAIAVVLIWSCFPATAQQGGAALYAQRCAQCHDSSNTDIRAPSRTALQSRSFDEVLGAITTGAMASFAQGLSNDERAAIASLVTGKAASHASADSTGQCAQSEAGFPQPIDGPRWNGWGADLNNSRFQPAAMAGLAQDQVPRLRLKWAYGFPGMSTANAQPTVIGGLLFVGGGDRKVHALDAKTGCTRWVFPTDAPVRAAISLAPMDNGQSAIVFGDVLANVYAVNATTGALIWKSRVEDHLAARITGAPTFYSGVVYVGVSSIEEATGSRATYQCCTFRGSVVALKAETGAQIWKTYTIPEAPHPTRMNAVGTQLFGPAGASVWSAPTIDVQRQAVYVATSNSYADPATDTSDAILAFDLATGRMLWHQQATPKDSFVVACFGTDQSNCPQDRGPDHDFGQSPILVTLHNGQRVLVIGQKSGVVHALDPDHEGKILWQTRIGQGGPLGGTEWGSAADQARIYVANSDVRFLRDGSRRLNSSEGGGLFGLDLATGKIAMQVAPVACGDRPQCSPALSAAVTLIPGVVFSGGVSGFLRAYATDDARLLWEIDTARDYSTVNGVPARGGAMDGPGAVVVDGMLYVNSGYAQWGGLPGNVLLAFEVGNP</sequence>
<gene>
    <name evidence="12" type="ORF">SAMN05444164_7405</name>
</gene>
<evidence type="ECO:0000313" key="13">
    <source>
        <dbReference type="Proteomes" id="UP000198992"/>
    </source>
</evidence>
<evidence type="ECO:0000256" key="3">
    <source>
        <dbReference type="ARBA" id="ARBA00022617"/>
    </source>
</evidence>
<keyword evidence="4 8" id="KW-0479">Metal-binding</keyword>
<evidence type="ECO:0000256" key="9">
    <source>
        <dbReference type="SAM" id="MobiDB-lite"/>
    </source>
</evidence>
<reference evidence="12 13" key="1">
    <citation type="submission" date="2016-10" db="EMBL/GenBank/DDBJ databases">
        <authorList>
            <person name="de Groot N.N."/>
        </authorList>
    </citation>
    <scope>NUCLEOTIDE SEQUENCE [LARGE SCALE GENOMIC DNA]</scope>
    <source>
        <strain evidence="12 13">MT12</strain>
    </source>
</reference>
<dbReference type="SUPFAM" id="SSF46626">
    <property type="entry name" value="Cytochrome c"/>
    <property type="match status" value="1"/>
</dbReference>